<dbReference type="InterPro" id="IPR001480">
    <property type="entry name" value="Bulb-type_lectin_dom"/>
</dbReference>
<feature type="signal peptide" evidence="1">
    <location>
        <begin position="1"/>
        <end position="23"/>
    </location>
</feature>
<dbReference type="InterPro" id="IPR006311">
    <property type="entry name" value="TAT_signal"/>
</dbReference>
<proteinExistence type="predicted"/>
<dbReference type="EMBL" id="JAJAUY010000011">
    <property type="protein sequence ID" value="MCB5178761.1"/>
    <property type="molecule type" value="Genomic_DNA"/>
</dbReference>
<dbReference type="PROSITE" id="PS51318">
    <property type="entry name" value="TAT"/>
    <property type="match status" value="1"/>
</dbReference>
<name>A0ABS8B2F6_9ACTN</name>
<evidence type="ECO:0000313" key="4">
    <source>
        <dbReference type="Proteomes" id="UP001199054"/>
    </source>
</evidence>
<feature type="chain" id="PRO_5046819418" description="Bulb-type lectin domain-containing protein" evidence="1">
    <location>
        <begin position="24"/>
        <end position="302"/>
    </location>
</feature>
<dbReference type="RefSeq" id="WP_226725548.1">
    <property type="nucleotide sequence ID" value="NZ_JAJAUY010000011.1"/>
</dbReference>
<dbReference type="SUPFAM" id="SSF51110">
    <property type="entry name" value="alpha-D-mannose-specific plant lectins"/>
    <property type="match status" value="2"/>
</dbReference>
<protein>
    <recommendedName>
        <fullName evidence="2">Bulb-type lectin domain-containing protein</fullName>
    </recommendedName>
</protein>
<evidence type="ECO:0000259" key="2">
    <source>
        <dbReference type="PROSITE" id="PS50927"/>
    </source>
</evidence>
<evidence type="ECO:0000313" key="3">
    <source>
        <dbReference type="EMBL" id="MCB5178761.1"/>
    </source>
</evidence>
<dbReference type="InterPro" id="IPR036426">
    <property type="entry name" value="Bulb-type_lectin_dom_sf"/>
</dbReference>
<sequence length="302" mass="32302">MRHKLLRRALVCLVAACAVTGLAPGGTGASPAAAATGDPTTCRTQYGGAAATVAPGRRIASGGTVADKVSTVELVMQPDGNLVLYALGRPGGAKLPLWHSGTWGNPGAYALMQEDGNFVVYKQGGGPDTGGALWATGTYGTESNPYTGAYLTGGEFTVEGRSYRGTWWAGTQERHVRICSHLQDRPQASWRPGNWAQSASVWLVLQRDGNLVIHRKSDAKVIWSSGTYGAKYPVELFMEPTGDLVLREQDRDSTVRWHTGTAFNSETYALLQDDGNFVVYRNTGSGPEWGGALWQSGTYDKV</sequence>
<organism evidence="3 4">
    <name type="scientific">Streptomyces antimicrobicus</name>
    <dbReference type="NCBI Taxonomy" id="2883108"/>
    <lineage>
        <taxon>Bacteria</taxon>
        <taxon>Bacillati</taxon>
        <taxon>Actinomycetota</taxon>
        <taxon>Actinomycetes</taxon>
        <taxon>Kitasatosporales</taxon>
        <taxon>Streptomycetaceae</taxon>
        <taxon>Streptomyces</taxon>
    </lineage>
</organism>
<dbReference type="Proteomes" id="UP001199054">
    <property type="component" value="Unassembled WGS sequence"/>
</dbReference>
<feature type="domain" description="Bulb-type lectin" evidence="2">
    <location>
        <begin position="50"/>
        <end position="171"/>
    </location>
</feature>
<gene>
    <name evidence="3" type="ORF">LG632_05095</name>
</gene>
<comment type="caution">
    <text evidence="3">The sequence shown here is derived from an EMBL/GenBank/DDBJ whole genome shotgun (WGS) entry which is preliminary data.</text>
</comment>
<feature type="domain" description="Bulb-type lectin" evidence="2">
    <location>
        <begin position="181"/>
        <end position="292"/>
    </location>
</feature>
<keyword evidence="4" id="KW-1185">Reference proteome</keyword>
<accession>A0ABS8B2F6</accession>
<keyword evidence="1" id="KW-0732">Signal</keyword>
<dbReference type="Gene3D" id="2.90.10.10">
    <property type="entry name" value="Bulb-type lectin domain"/>
    <property type="match status" value="4"/>
</dbReference>
<evidence type="ECO:0000256" key="1">
    <source>
        <dbReference type="SAM" id="SignalP"/>
    </source>
</evidence>
<dbReference type="SMART" id="SM00108">
    <property type="entry name" value="B_lectin"/>
    <property type="match status" value="2"/>
</dbReference>
<reference evidence="3 4" key="1">
    <citation type="submission" date="2021-10" db="EMBL/GenBank/DDBJ databases">
        <title>Streptomyces sp. strain SMC 277, a novel streptomycete isolated from soil.</title>
        <authorList>
            <person name="Chanama M."/>
        </authorList>
    </citation>
    <scope>NUCLEOTIDE SEQUENCE [LARGE SCALE GENOMIC DNA]</scope>
    <source>
        <strain evidence="3 4">SMC 277</strain>
    </source>
</reference>
<dbReference type="PROSITE" id="PS50927">
    <property type="entry name" value="BULB_LECTIN"/>
    <property type="match status" value="2"/>
</dbReference>